<dbReference type="RefSeq" id="WP_182996972.1">
    <property type="nucleotide sequence ID" value="NZ_JABEQJ010000008.1"/>
</dbReference>
<reference evidence="1 2" key="1">
    <citation type="submission" date="2020-04" db="EMBL/GenBank/DDBJ databases">
        <title>Description of novel Gluconacetobacter.</title>
        <authorList>
            <person name="Sombolestani A."/>
        </authorList>
    </citation>
    <scope>NUCLEOTIDE SEQUENCE [LARGE SCALE GENOMIC DNA]</scope>
    <source>
        <strain evidence="1 2">LMG 19747</strain>
    </source>
</reference>
<sequence length="92" mass="10159">MTEQVRVQTRDMEIVLTNVWRRAQERMKDSSNDINDLLDDGESAINDAVEKYEAGDLRAASDCAAHAAACSLLIAAGMYRLAENVPAKKEMS</sequence>
<organism evidence="1 2">
    <name type="scientific">Gluconacetobacter sacchari</name>
    <dbReference type="NCBI Taxonomy" id="92759"/>
    <lineage>
        <taxon>Bacteria</taxon>
        <taxon>Pseudomonadati</taxon>
        <taxon>Pseudomonadota</taxon>
        <taxon>Alphaproteobacteria</taxon>
        <taxon>Acetobacterales</taxon>
        <taxon>Acetobacteraceae</taxon>
        <taxon>Gluconacetobacter</taxon>
    </lineage>
</organism>
<proteinExistence type="predicted"/>
<evidence type="ECO:0000313" key="1">
    <source>
        <dbReference type="EMBL" id="MBB2160111.1"/>
    </source>
</evidence>
<name>A0A7W4IC24_9PROT</name>
<comment type="caution">
    <text evidence="1">The sequence shown here is derived from an EMBL/GenBank/DDBJ whole genome shotgun (WGS) entry which is preliminary data.</text>
</comment>
<dbReference type="AlphaFoldDB" id="A0A7W4IC24"/>
<evidence type="ECO:0000313" key="2">
    <source>
        <dbReference type="Proteomes" id="UP000589085"/>
    </source>
</evidence>
<dbReference type="Proteomes" id="UP000589085">
    <property type="component" value="Unassembled WGS sequence"/>
</dbReference>
<protein>
    <submittedName>
        <fullName evidence="1">Uncharacterized protein</fullName>
    </submittedName>
</protein>
<accession>A0A7W4IC24</accession>
<dbReference type="EMBL" id="JABEQJ010000008">
    <property type="protein sequence ID" value="MBB2160111.1"/>
    <property type="molecule type" value="Genomic_DNA"/>
</dbReference>
<gene>
    <name evidence="1" type="ORF">HLH48_07975</name>
</gene>